<evidence type="ECO:0000313" key="2">
    <source>
        <dbReference type="EMBL" id="NGO38935.1"/>
    </source>
</evidence>
<keyword evidence="1" id="KW-0732">Signal</keyword>
<accession>A0A6M1RQI9</accession>
<protein>
    <submittedName>
        <fullName evidence="2">Uncharacterized protein</fullName>
    </submittedName>
</protein>
<feature type="signal peptide" evidence="1">
    <location>
        <begin position="1"/>
        <end position="22"/>
    </location>
</feature>
<name>A0A6M1RQI9_9BACT</name>
<dbReference type="EMBL" id="JAAKYA010000042">
    <property type="protein sequence ID" value="NGO38935.1"/>
    <property type="molecule type" value="Genomic_DNA"/>
</dbReference>
<proteinExistence type="predicted"/>
<dbReference type="RefSeq" id="WP_165106676.1">
    <property type="nucleotide sequence ID" value="NZ_JAAKYA010000042.1"/>
</dbReference>
<gene>
    <name evidence="2" type="ORF">G4L39_05935</name>
</gene>
<comment type="caution">
    <text evidence="2">The sequence shown here is derived from an EMBL/GenBank/DDBJ whole genome shotgun (WGS) entry which is preliminary data.</text>
</comment>
<evidence type="ECO:0000256" key="1">
    <source>
        <dbReference type="SAM" id="SignalP"/>
    </source>
</evidence>
<feature type="chain" id="PRO_5026917088" evidence="1">
    <location>
        <begin position="23"/>
        <end position="397"/>
    </location>
</feature>
<keyword evidence="3" id="KW-1185">Reference proteome</keyword>
<evidence type="ECO:0000313" key="3">
    <source>
        <dbReference type="Proteomes" id="UP000477311"/>
    </source>
</evidence>
<sequence>MNISLRITALAVCFTASSSVLAEQWALQSLAKYRAELNACRQTYGGTRELPDVTFFLFGMGARTKLLYRDGILFDARSGRELQRWKVRREIIVPPDYTVSIETEDGTFITLREDSEAVWLEQDGQRIALDGTRSPVRLPDFAGKRFPRVLRVLHQEILVNLTDAGPVPNFFVYQRPWYRDAAMAALALKETGNLDLLKPRILGLRDPFDRNNNGETEPDNLGQVLFLISLVSDRNHPLVPKVLAEVQRFEKTGAEGKYILGRTDFAEHPVYQTKWLKYGLRALGLPDPYTVPRVADSYSALFWMDYREQHVPGNDSDDRGAYPYLGWACDHFHGTRKSPLSNRDYPLTWESRASQADYSGMELVSPAYVKQRTSAPQIWHASEAFLLILAEQASASQ</sequence>
<dbReference type="Proteomes" id="UP000477311">
    <property type="component" value="Unassembled WGS sequence"/>
</dbReference>
<reference evidence="2 3" key="1">
    <citation type="submission" date="2020-02" db="EMBL/GenBank/DDBJ databases">
        <title>Draft genome sequence of Limisphaera ngatamarikiensis NGM72.4T, a thermophilic Verrucomicrobia grouped in subdivision 3.</title>
        <authorList>
            <person name="Carere C.R."/>
            <person name="Steen J."/>
            <person name="Hugenholtz P."/>
            <person name="Stott M.B."/>
        </authorList>
    </citation>
    <scope>NUCLEOTIDE SEQUENCE [LARGE SCALE GENOMIC DNA]</scope>
    <source>
        <strain evidence="2 3">NGM72.4</strain>
    </source>
</reference>
<organism evidence="2 3">
    <name type="scientific">Limisphaera ngatamarikiensis</name>
    <dbReference type="NCBI Taxonomy" id="1324935"/>
    <lineage>
        <taxon>Bacteria</taxon>
        <taxon>Pseudomonadati</taxon>
        <taxon>Verrucomicrobiota</taxon>
        <taxon>Verrucomicrobiia</taxon>
        <taxon>Limisphaerales</taxon>
        <taxon>Limisphaeraceae</taxon>
        <taxon>Limisphaera</taxon>
    </lineage>
</organism>
<dbReference type="AlphaFoldDB" id="A0A6M1RQI9"/>